<dbReference type="PANTHER" id="PTHR40638">
    <property type="entry name" value="UPF0591 MEMBRANE PROTEIN C15E1.02C"/>
    <property type="match status" value="1"/>
</dbReference>
<dbReference type="Pfam" id="PF08570">
    <property type="entry name" value="DUF1761"/>
    <property type="match status" value="1"/>
</dbReference>
<dbReference type="AlphaFoldDB" id="A0A1Y2GNE7"/>
<reference evidence="2 3" key="1">
    <citation type="submission" date="2016-07" db="EMBL/GenBank/DDBJ databases">
        <title>Pervasive Adenine N6-methylation of Active Genes in Fungi.</title>
        <authorList>
            <consortium name="DOE Joint Genome Institute"/>
            <person name="Mondo S.J."/>
            <person name="Dannebaum R.O."/>
            <person name="Kuo R.C."/>
            <person name="Labutti K."/>
            <person name="Haridas S."/>
            <person name="Kuo A."/>
            <person name="Salamov A."/>
            <person name="Ahrendt S.R."/>
            <person name="Lipzen A."/>
            <person name="Sullivan W."/>
            <person name="Andreopoulos W.B."/>
            <person name="Clum A."/>
            <person name="Lindquist E."/>
            <person name="Daum C."/>
            <person name="Ramamoorthy G.K."/>
            <person name="Gryganskyi A."/>
            <person name="Culley D."/>
            <person name="Magnuson J.K."/>
            <person name="James T.Y."/>
            <person name="O'Malley M.A."/>
            <person name="Stajich J.E."/>
            <person name="Spatafora J.W."/>
            <person name="Visel A."/>
            <person name="Grigoriev I.V."/>
        </authorList>
    </citation>
    <scope>NUCLEOTIDE SEQUENCE [LARGE SCALE GENOMIC DNA]</scope>
    <source>
        <strain evidence="2 3">NRRL 3116</strain>
    </source>
</reference>
<evidence type="ECO:0000313" key="2">
    <source>
        <dbReference type="EMBL" id="ORZ14980.1"/>
    </source>
</evidence>
<feature type="transmembrane region" description="Helical" evidence="1">
    <location>
        <begin position="59"/>
        <end position="81"/>
    </location>
</feature>
<organism evidence="2 3">
    <name type="scientific">Lobosporangium transversale</name>
    <dbReference type="NCBI Taxonomy" id="64571"/>
    <lineage>
        <taxon>Eukaryota</taxon>
        <taxon>Fungi</taxon>
        <taxon>Fungi incertae sedis</taxon>
        <taxon>Mucoromycota</taxon>
        <taxon>Mortierellomycotina</taxon>
        <taxon>Mortierellomycetes</taxon>
        <taxon>Mortierellales</taxon>
        <taxon>Mortierellaceae</taxon>
        <taxon>Lobosporangium</taxon>
    </lineage>
</organism>
<comment type="caution">
    <text evidence="2">The sequence shown here is derived from an EMBL/GenBank/DDBJ whole genome shotgun (WGS) entry which is preliminary data.</text>
</comment>
<dbReference type="RefSeq" id="XP_021881112.1">
    <property type="nucleotide sequence ID" value="XM_022027832.1"/>
</dbReference>
<dbReference type="InParanoid" id="A0A1Y2GNE7"/>
<evidence type="ECO:0000313" key="3">
    <source>
        <dbReference type="Proteomes" id="UP000193648"/>
    </source>
</evidence>
<dbReference type="EMBL" id="MCFF01000020">
    <property type="protein sequence ID" value="ORZ14980.1"/>
    <property type="molecule type" value="Genomic_DNA"/>
</dbReference>
<feature type="transmembrane region" description="Helical" evidence="1">
    <location>
        <begin position="93"/>
        <end position="114"/>
    </location>
</feature>
<evidence type="ECO:0000256" key="1">
    <source>
        <dbReference type="SAM" id="Phobius"/>
    </source>
</evidence>
<dbReference type="OrthoDB" id="2344991at2759"/>
<dbReference type="GeneID" id="33569675"/>
<sequence>MIHIPHVAFTAVAVGTLFCQFVQGIAYNVLFNQMWVAAMKRERNGDSWMKKDKEESAEFWSFFLYEMILNLIRTWITGLLLNLTQAQTISQAAQLGAFLFVGVTVPLVTSETMWEKRESDIQLIRYLTAFFSTVFLSCVLHLIGTA</sequence>
<dbReference type="PANTHER" id="PTHR40638:SF1">
    <property type="entry name" value="UPF0591 MEMBRANE PROTEIN C15E1.02C"/>
    <property type="match status" value="1"/>
</dbReference>
<gene>
    <name evidence="2" type="ORF">BCR41DRAFT_386808</name>
</gene>
<keyword evidence="1" id="KW-1133">Transmembrane helix</keyword>
<dbReference type="InterPro" id="IPR013879">
    <property type="entry name" value="DUF1761"/>
</dbReference>
<feature type="transmembrane region" description="Helical" evidence="1">
    <location>
        <begin position="126"/>
        <end position="144"/>
    </location>
</feature>
<proteinExistence type="predicted"/>
<keyword evidence="1" id="KW-0812">Transmembrane</keyword>
<protein>
    <submittedName>
        <fullName evidence="2">Uncharacterized protein</fullName>
    </submittedName>
</protein>
<accession>A0A1Y2GNE7</accession>
<name>A0A1Y2GNE7_9FUNG</name>
<dbReference type="Proteomes" id="UP000193648">
    <property type="component" value="Unassembled WGS sequence"/>
</dbReference>
<keyword evidence="1" id="KW-0472">Membrane</keyword>
<keyword evidence="3" id="KW-1185">Reference proteome</keyword>
<feature type="transmembrane region" description="Helical" evidence="1">
    <location>
        <begin position="6"/>
        <end position="31"/>
    </location>
</feature>